<comment type="similarity">
    <text evidence="2 13">Belongs to the SUA5 family.</text>
</comment>
<dbReference type="NCBIfam" id="TIGR00057">
    <property type="entry name" value="L-threonylcarbamoyladenylate synthase"/>
    <property type="match status" value="1"/>
</dbReference>
<keyword evidence="10 13" id="KW-0067">ATP-binding</keyword>
<comment type="subcellular location">
    <subcellularLocation>
        <location evidence="1 13">Cytoplasm</location>
    </subcellularLocation>
</comment>
<evidence type="ECO:0000256" key="9">
    <source>
        <dbReference type="ARBA" id="ARBA00022741"/>
    </source>
</evidence>
<evidence type="ECO:0000313" key="16">
    <source>
        <dbReference type="EMBL" id="PJF19864.1"/>
    </source>
</evidence>
<evidence type="ECO:0000256" key="5">
    <source>
        <dbReference type="ARBA" id="ARBA00022490"/>
    </source>
</evidence>
<dbReference type="GO" id="GO:0000723">
    <property type="term" value="P:telomere maintenance"/>
    <property type="evidence" value="ECO:0007669"/>
    <property type="project" value="EnsemblFungi"/>
</dbReference>
<name>A0A2H9TQ47_9FUNG</name>
<evidence type="ECO:0000256" key="1">
    <source>
        <dbReference type="ARBA" id="ARBA00004496"/>
    </source>
</evidence>
<keyword evidence="17" id="KW-1185">Reference proteome</keyword>
<keyword evidence="7 13" id="KW-0819">tRNA processing</keyword>
<feature type="binding site" evidence="14">
    <location>
        <position position="164"/>
    </location>
    <ligand>
        <name>ATP</name>
        <dbReference type="ChEBI" id="CHEBI:30616"/>
    </ligand>
</feature>
<keyword evidence="8 13" id="KW-0548">Nucleotidyltransferase</keyword>
<feature type="binding site" evidence="14">
    <location>
        <position position="202"/>
    </location>
    <ligand>
        <name>L-threonine</name>
        <dbReference type="ChEBI" id="CHEBI:57926"/>
    </ligand>
</feature>
<keyword evidence="6 13" id="KW-0808">Transferase</keyword>
<gene>
    <name evidence="16" type="ORF">PSACC_00323</name>
</gene>
<sequence length="377" mass="41285">MHKTVILQAAECTTADELEHALAPAIVDLKESRPVAIPTETVYGLAANALDFDACQRIYSVKKRPSDNPLIAHISSLEMLRMLVRPKDDAQPNANVLDALCIPQKLKPVLCKFWPGPLTVLLPKKEGVPDVVTAGLDTVAVRFPSHPIARKIIELCGFPLAAPSANLSGRPSPTTAAHVLEDLEGRINYIVDGGSSGFGLESTVLDATRHPPIILRPGSITARMLHELLPDVRVFNKNSDNLTAEETKQMEDRPATPGMKYRHYSPTSPLLLFHGTDEAKLDEAISKFIKQELNSDHRIARLTIRSQSAITDDCYFEFPLSTTGDREEIARNLFSALRAADSVNPTLIVAQSIEENDEGLAIMNRLSKAASATRHIQ</sequence>
<dbReference type="FunFam" id="3.90.870.10:FF:000009">
    <property type="entry name" value="Threonylcarbamoyl-AMP synthase, putative"/>
    <property type="match status" value="1"/>
</dbReference>
<dbReference type="InterPro" id="IPR050156">
    <property type="entry name" value="TC-AMP_synthase_SUA5"/>
</dbReference>
<comment type="catalytic activity">
    <reaction evidence="12 13">
        <text>L-threonine + hydrogencarbonate + ATP = L-threonylcarbamoyladenylate + diphosphate + H2O</text>
        <dbReference type="Rhea" id="RHEA:36407"/>
        <dbReference type="ChEBI" id="CHEBI:15377"/>
        <dbReference type="ChEBI" id="CHEBI:17544"/>
        <dbReference type="ChEBI" id="CHEBI:30616"/>
        <dbReference type="ChEBI" id="CHEBI:33019"/>
        <dbReference type="ChEBI" id="CHEBI:57926"/>
        <dbReference type="ChEBI" id="CHEBI:73682"/>
        <dbReference type="EC" id="2.7.7.87"/>
    </reaction>
</comment>
<dbReference type="InterPro" id="IPR038385">
    <property type="entry name" value="Sua5/YwlC_C"/>
</dbReference>
<evidence type="ECO:0000256" key="8">
    <source>
        <dbReference type="ARBA" id="ARBA00022695"/>
    </source>
</evidence>
<feature type="binding site" evidence="14">
    <location>
        <position position="216"/>
    </location>
    <ligand>
        <name>ATP</name>
        <dbReference type="ChEBI" id="CHEBI:30616"/>
    </ligand>
</feature>
<comment type="caution">
    <text evidence="16">The sequence shown here is derived from an EMBL/GenBank/DDBJ whole genome shotgun (WGS) entry which is preliminary data.</text>
</comment>
<evidence type="ECO:0000256" key="6">
    <source>
        <dbReference type="ARBA" id="ARBA00022679"/>
    </source>
</evidence>
<evidence type="ECO:0000256" key="12">
    <source>
        <dbReference type="ARBA" id="ARBA00048366"/>
    </source>
</evidence>
<dbReference type="GO" id="GO:0005739">
    <property type="term" value="C:mitochondrion"/>
    <property type="evidence" value="ECO:0007669"/>
    <property type="project" value="EnsemblFungi"/>
</dbReference>
<dbReference type="GO" id="GO:0043047">
    <property type="term" value="F:single-stranded telomeric DNA binding"/>
    <property type="evidence" value="ECO:0007669"/>
    <property type="project" value="EnsemblFungi"/>
</dbReference>
<dbReference type="GO" id="GO:0003725">
    <property type="term" value="F:double-stranded RNA binding"/>
    <property type="evidence" value="ECO:0007669"/>
    <property type="project" value="UniProtKB-UniRule"/>
</dbReference>
<dbReference type="Pfam" id="PF01300">
    <property type="entry name" value="Sua5_yciO_yrdC"/>
    <property type="match status" value="1"/>
</dbReference>
<evidence type="ECO:0000259" key="15">
    <source>
        <dbReference type="PROSITE" id="PS51163"/>
    </source>
</evidence>
<evidence type="ECO:0000256" key="10">
    <source>
        <dbReference type="ARBA" id="ARBA00022840"/>
    </source>
</evidence>
<keyword evidence="5 13" id="KW-0963">Cytoplasm</keyword>
<evidence type="ECO:0000256" key="7">
    <source>
        <dbReference type="ARBA" id="ARBA00022694"/>
    </source>
</evidence>
<protein>
    <recommendedName>
        <fullName evidence="4 13">Threonylcarbamoyl-AMP synthase</fullName>
        <shortName evidence="13">TC-AMP synthase</shortName>
        <ecNumber evidence="3 13">2.7.7.87</ecNumber>
    </recommendedName>
    <alternativeName>
        <fullName evidence="11 13">L-threonylcarbamoyladenylate synthase</fullName>
    </alternativeName>
</protein>
<feature type="binding site" evidence="14">
    <location>
        <position position="264"/>
    </location>
    <ligand>
        <name>ATP</name>
        <dbReference type="ChEBI" id="CHEBI:30616"/>
    </ligand>
</feature>
<feature type="binding site" evidence="14">
    <location>
        <position position="142"/>
    </location>
    <ligand>
        <name>L-threonine</name>
        <dbReference type="ChEBI" id="CHEBI:57926"/>
    </ligand>
</feature>
<proteinExistence type="inferred from homology"/>
<keyword evidence="9 13" id="KW-0547">Nucleotide-binding</keyword>
<dbReference type="STRING" id="1246581.A0A2H9TQ47"/>
<dbReference type="AlphaFoldDB" id="A0A2H9TQ47"/>
<dbReference type="GO" id="GO:0002949">
    <property type="term" value="P:tRNA threonylcarbamoyladenosine modification"/>
    <property type="evidence" value="ECO:0007669"/>
    <property type="project" value="EnsemblFungi"/>
</dbReference>
<evidence type="ECO:0000256" key="4">
    <source>
        <dbReference type="ARBA" id="ARBA00015492"/>
    </source>
</evidence>
<evidence type="ECO:0000256" key="11">
    <source>
        <dbReference type="ARBA" id="ARBA00029774"/>
    </source>
</evidence>
<dbReference type="Proteomes" id="UP000240830">
    <property type="component" value="Unassembled WGS sequence"/>
</dbReference>
<dbReference type="GO" id="GO:0006450">
    <property type="term" value="P:regulation of translational fidelity"/>
    <property type="evidence" value="ECO:0007669"/>
    <property type="project" value="EnsemblFungi"/>
</dbReference>
<feature type="binding site" evidence="14">
    <location>
        <position position="73"/>
    </location>
    <ligand>
        <name>L-threonine</name>
        <dbReference type="ChEBI" id="CHEBI:57926"/>
    </ligand>
</feature>
<dbReference type="InterPro" id="IPR017945">
    <property type="entry name" value="DHBP_synth_RibB-like_a/b_dom"/>
</dbReference>
<evidence type="ECO:0000256" key="13">
    <source>
        <dbReference type="PIRNR" id="PIRNR004930"/>
    </source>
</evidence>
<dbReference type="PANTHER" id="PTHR17490">
    <property type="entry name" value="SUA5"/>
    <property type="match status" value="1"/>
</dbReference>
<feature type="binding site" evidence="14">
    <location>
        <position position="64"/>
    </location>
    <ligand>
        <name>ATP</name>
        <dbReference type="ChEBI" id="CHEBI:30616"/>
    </ligand>
</feature>
<accession>A0A2H9TQ47</accession>
<evidence type="ECO:0000256" key="14">
    <source>
        <dbReference type="PIRSR" id="PIRSR004930-1"/>
    </source>
</evidence>
<comment type="function">
    <text evidence="13">Required for the formation of a threonylcarbamoyl group on adenosine at position 37 (t(6)A37) in tRNAs that read codons beginning with adenine.</text>
</comment>
<feature type="binding site" evidence="14">
    <location>
        <position position="68"/>
    </location>
    <ligand>
        <name>L-threonine</name>
        <dbReference type="ChEBI" id="CHEBI:57926"/>
    </ligand>
</feature>
<dbReference type="PROSITE" id="PS51163">
    <property type="entry name" value="YRDC"/>
    <property type="match status" value="1"/>
</dbReference>
<dbReference type="Gene3D" id="3.90.870.10">
    <property type="entry name" value="DHBP synthase"/>
    <property type="match status" value="1"/>
</dbReference>
<dbReference type="EMBL" id="MTSL01000035">
    <property type="protein sequence ID" value="PJF19864.1"/>
    <property type="molecule type" value="Genomic_DNA"/>
</dbReference>
<reference evidence="16 17" key="1">
    <citation type="submission" date="2016-10" db="EMBL/GenBank/DDBJ databases">
        <title>The genome of Paramicrosporidium saccamoebae is the missing link in understanding Cryptomycota and Microsporidia evolution.</title>
        <authorList>
            <person name="Quandt C.A."/>
            <person name="Beaudet D."/>
            <person name="Corsaro D."/>
            <person name="Michel R."/>
            <person name="Corradi N."/>
            <person name="James T."/>
        </authorList>
    </citation>
    <scope>NUCLEOTIDE SEQUENCE [LARGE SCALE GENOMIC DNA]</scope>
    <source>
        <strain evidence="16 17">KSL3</strain>
    </source>
</reference>
<dbReference type="Gene3D" id="3.40.50.11030">
    <property type="entry name" value="Threonylcarbamoyl-AMP synthase, C-terminal domain"/>
    <property type="match status" value="1"/>
</dbReference>
<evidence type="ECO:0000256" key="3">
    <source>
        <dbReference type="ARBA" id="ARBA00012584"/>
    </source>
</evidence>
<dbReference type="InterPro" id="IPR005145">
    <property type="entry name" value="Sua5_C"/>
</dbReference>
<feature type="binding site" evidence="14">
    <location>
        <position position="41"/>
    </location>
    <ligand>
        <name>L-threonine</name>
        <dbReference type="ChEBI" id="CHEBI:57926"/>
    </ligand>
</feature>
<feature type="binding site" evidence="14">
    <location>
        <position position="162"/>
    </location>
    <ligand>
        <name>L-threonine</name>
        <dbReference type="ChEBI" id="CHEBI:57926"/>
    </ligand>
</feature>
<dbReference type="OrthoDB" id="412787at2759"/>
<evidence type="ECO:0000313" key="17">
    <source>
        <dbReference type="Proteomes" id="UP000240830"/>
    </source>
</evidence>
<feature type="domain" description="YrdC-like" evidence="15">
    <location>
        <begin position="19"/>
        <end position="220"/>
    </location>
</feature>
<dbReference type="GO" id="GO:0005524">
    <property type="term" value="F:ATP binding"/>
    <property type="evidence" value="ECO:0007669"/>
    <property type="project" value="UniProtKB-UniRule"/>
</dbReference>
<dbReference type="PANTHER" id="PTHR17490:SF16">
    <property type="entry name" value="THREONYLCARBAMOYL-AMP SYNTHASE"/>
    <property type="match status" value="1"/>
</dbReference>
<dbReference type="Pfam" id="PF03481">
    <property type="entry name" value="Sua5_C"/>
    <property type="match status" value="1"/>
</dbReference>
<feature type="binding site" evidence="14">
    <location>
        <position position="138"/>
    </location>
    <ligand>
        <name>ATP</name>
        <dbReference type="ChEBI" id="CHEBI:30616"/>
    </ligand>
</feature>
<dbReference type="SUPFAM" id="SSF55821">
    <property type="entry name" value="YrdC/RibB"/>
    <property type="match status" value="1"/>
</dbReference>
<organism evidence="16 17">
    <name type="scientific">Paramicrosporidium saccamoebae</name>
    <dbReference type="NCBI Taxonomy" id="1246581"/>
    <lineage>
        <taxon>Eukaryota</taxon>
        <taxon>Fungi</taxon>
        <taxon>Fungi incertae sedis</taxon>
        <taxon>Cryptomycota</taxon>
        <taxon>Cryptomycota incertae sedis</taxon>
        <taxon>Paramicrosporidium</taxon>
    </lineage>
</organism>
<dbReference type="InterPro" id="IPR006070">
    <property type="entry name" value="Sua5-like_dom"/>
</dbReference>
<dbReference type="EC" id="2.7.7.87" evidence="3 13"/>
<dbReference type="GO" id="GO:0061710">
    <property type="term" value="F:L-threonylcarbamoyladenylate synthase"/>
    <property type="evidence" value="ECO:0007669"/>
    <property type="project" value="UniProtKB-EC"/>
</dbReference>
<dbReference type="InterPro" id="IPR010923">
    <property type="entry name" value="T(6)A37_SUA5"/>
</dbReference>
<evidence type="ECO:0000256" key="2">
    <source>
        <dbReference type="ARBA" id="ARBA00007663"/>
    </source>
</evidence>
<dbReference type="GO" id="GO:0000049">
    <property type="term" value="F:tRNA binding"/>
    <property type="evidence" value="ECO:0007669"/>
    <property type="project" value="TreeGrafter"/>
</dbReference>
<feature type="binding site" evidence="14">
    <location>
        <position position="172"/>
    </location>
    <ligand>
        <name>ATP</name>
        <dbReference type="ChEBI" id="CHEBI:30616"/>
    </ligand>
</feature>
<dbReference type="PIRSF" id="PIRSF004930">
    <property type="entry name" value="Tln_factor_SUA5"/>
    <property type="match status" value="1"/>
</dbReference>